<dbReference type="Proteomes" id="UP000246740">
    <property type="component" value="Unassembled WGS sequence"/>
</dbReference>
<evidence type="ECO:0000256" key="5">
    <source>
        <dbReference type="ARBA" id="ARBA00022676"/>
    </source>
</evidence>
<evidence type="ECO:0000256" key="6">
    <source>
        <dbReference type="ARBA" id="ARBA00022679"/>
    </source>
</evidence>
<evidence type="ECO:0000256" key="7">
    <source>
        <dbReference type="ARBA" id="ARBA00022692"/>
    </source>
</evidence>
<feature type="compositionally biased region" description="Basic residues" evidence="12">
    <location>
        <begin position="677"/>
        <end position="687"/>
    </location>
</feature>
<evidence type="ECO:0000256" key="9">
    <source>
        <dbReference type="ARBA" id="ARBA00022989"/>
    </source>
</evidence>
<feature type="region of interest" description="Disordered" evidence="12">
    <location>
        <begin position="289"/>
        <end position="321"/>
    </location>
</feature>
<evidence type="ECO:0000256" key="8">
    <source>
        <dbReference type="ARBA" id="ARBA00022824"/>
    </source>
</evidence>
<dbReference type="SUPFAM" id="SSF53756">
    <property type="entry name" value="UDP-Glycosyltransferase/glycogen phosphorylase"/>
    <property type="match status" value="2"/>
</dbReference>
<feature type="compositionally biased region" description="Basic residues" evidence="12">
    <location>
        <begin position="765"/>
        <end position="775"/>
    </location>
</feature>
<keyword evidence="16" id="KW-1185">Reference proteome</keyword>
<evidence type="ECO:0000256" key="11">
    <source>
        <dbReference type="ARBA" id="ARBA00024899"/>
    </source>
</evidence>
<organism evidence="15 16">
    <name type="scientific">Testicularia cyperi</name>
    <dbReference type="NCBI Taxonomy" id="1882483"/>
    <lineage>
        <taxon>Eukaryota</taxon>
        <taxon>Fungi</taxon>
        <taxon>Dikarya</taxon>
        <taxon>Basidiomycota</taxon>
        <taxon>Ustilaginomycotina</taxon>
        <taxon>Ustilaginomycetes</taxon>
        <taxon>Ustilaginales</taxon>
        <taxon>Anthracoideaceae</taxon>
        <taxon>Testicularia</taxon>
    </lineage>
</organism>
<evidence type="ECO:0000256" key="13">
    <source>
        <dbReference type="SAM" id="Phobius"/>
    </source>
</evidence>
<sequence length="817" mass="88627">MLLWLILLAFCGTLIPLVGLLCLCIYIVLYRSVRGTTSAKSRLGRSAAVVVLGDIGRSPRMCMHVESLANEGWKVAVIGYAGVSVPAPLRRPSVRHHHLRTPPSWIGRLPRKAFILVAPFKVLLQSVSLFLELGTRVQPPPEIVLVQTPPALPTLFIVKAVSILIKAKVVIDWHNLGYTILALRMGTKSPLVRLAERLERWTGRNAYAHLFVTAAMKNHLSLKWRLEGKKSVLHDRPPAHFRRSTVAETHNLLCKLMPTLQPSVGADFLPEHEVPRSTAFTRLQTAAAGQLELRPESPSPARNAPPSLPAGTLQPQWREDRPALVVSSTSWTADEDFGLLLAAARIYERRARYLADPASRTHSRNSTNGDSGSSLTPVSPASSTQHGFSFASLGSDTETARTSKERRRPSLGALRSATLPNEPATTLPKILILVTGKGELKAQYVAQIAKLEREEEWQFVRIRTAWLESEDYPTLLGSADVGVSLHSSSSGLDLPMKVVDMLGCGLPVCALDFACLDELVQDRSNGLIFRDAEGLARQLESLLANHPSPNWLSCGPGMQEPFERLREGSRPATPLFSGAAGSIPTPVPMSPNPSMTLLHSPILGATNGMFAQRSRTSTWAGNWKSVVRPLIDGADDEDGQEAGGSGKSSIPGSPSRTAGRAATSALKLSSPGGMLQRRTKRGSRHAHHGETSTDDSEREAFLASSPTELSYDQESDGTSHTQAEQLSSTIPHAAATGYQLSPMPPHGSDNEADGDTNESNELQRRSSRLRQRKSLSQRAATVDSILSSTKLDSSINDSPISADPTIPHIQVSHHHMS</sequence>
<dbReference type="GO" id="GO:0004578">
    <property type="term" value="F:chitobiosyldiphosphodolichol beta-mannosyltransferase activity"/>
    <property type="evidence" value="ECO:0007669"/>
    <property type="project" value="UniProtKB-EC"/>
</dbReference>
<evidence type="ECO:0000256" key="10">
    <source>
        <dbReference type="ARBA" id="ARBA00023136"/>
    </source>
</evidence>
<dbReference type="InterPro" id="IPR026051">
    <property type="entry name" value="ALG1-like"/>
</dbReference>
<dbReference type="Pfam" id="PF13579">
    <property type="entry name" value="Glyco_trans_4_4"/>
    <property type="match status" value="1"/>
</dbReference>
<dbReference type="EMBL" id="KZ819200">
    <property type="protein sequence ID" value="PWY98023.1"/>
    <property type="molecule type" value="Genomic_DNA"/>
</dbReference>
<proteinExistence type="predicted"/>
<feature type="transmembrane region" description="Helical" evidence="13">
    <location>
        <begin position="6"/>
        <end position="30"/>
    </location>
</feature>
<evidence type="ECO:0000256" key="2">
    <source>
        <dbReference type="ARBA" id="ARBA00004922"/>
    </source>
</evidence>
<dbReference type="InterPro" id="IPR028098">
    <property type="entry name" value="Glyco_trans_4-like_N"/>
</dbReference>
<comment type="function">
    <text evidence="11">Participates in the formation of the lipid-linked precursor oligosaccharide for N-glycosylation. Involved in assembling the dolichol-pyrophosphate-GlcNAc(2)-Man(5) intermediate on the cytoplasmic surface of the ER.</text>
</comment>
<feature type="region of interest" description="Disordered" evidence="12">
    <location>
        <begin position="357"/>
        <end position="420"/>
    </location>
</feature>
<dbReference type="Pfam" id="PF13692">
    <property type="entry name" value="Glyco_trans_1_4"/>
    <property type="match status" value="1"/>
</dbReference>
<dbReference type="FunCoup" id="A0A317XIA8">
    <property type="interactions" value="491"/>
</dbReference>
<name>A0A317XIA8_9BASI</name>
<dbReference type="STRING" id="1882483.A0A317XIA8"/>
<evidence type="ECO:0000256" key="12">
    <source>
        <dbReference type="SAM" id="MobiDB-lite"/>
    </source>
</evidence>
<dbReference type="InParanoid" id="A0A317XIA8"/>
<feature type="compositionally biased region" description="Polar residues" evidence="12">
    <location>
        <begin position="704"/>
        <end position="730"/>
    </location>
</feature>
<comment type="pathway">
    <text evidence="2">Protein modification; protein glycosylation.</text>
</comment>
<evidence type="ECO:0000256" key="4">
    <source>
        <dbReference type="ARBA" id="ARBA00015841"/>
    </source>
</evidence>
<keyword evidence="7 13" id="KW-0812">Transmembrane</keyword>
<feature type="domain" description="Glycosyltransferase subfamily 4-like N-terminal" evidence="14">
    <location>
        <begin position="62"/>
        <end position="221"/>
    </location>
</feature>
<dbReference type="PANTHER" id="PTHR13036">
    <property type="entry name" value="BETA1,4 MANNOSYLTRANSFERASE"/>
    <property type="match status" value="1"/>
</dbReference>
<feature type="compositionally biased region" description="Polar residues" evidence="12">
    <location>
        <begin position="784"/>
        <end position="799"/>
    </location>
</feature>
<reference evidence="15 16" key="1">
    <citation type="journal article" date="2018" name="Mol. Biol. Evol.">
        <title>Broad Genomic Sampling Reveals a Smut Pathogenic Ancestry of the Fungal Clade Ustilaginomycotina.</title>
        <authorList>
            <person name="Kijpornyongpan T."/>
            <person name="Mondo S.J."/>
            <person name="Barry K."/>
            <person name="Sandor L."/>
            <person name="Lee J."/>
            <person name="Lipzen A."/>
            <person name="Pangilinan J."/>
            <person name="LaButti K."/>
            <person name="Hainaut M."/>
            <person name="Henrissat B."/>
            <person name="Grigoriev I.V."/>
            <person name="Spatafora J.W."/>
            <person name="Aime M.C."/>
        </authorList>
    </citation>
    <scope>NUCLEOTIDE SEQUENCE [LARGE SCALE GENOMIC DNA]</scope>
    <source>
        <strain evidence="15 16">MCA 3645</strain>
    </source>
</reference>
<feature type="region of interest" description="Disordered" evidence="12">
    <location>
        <begin position="633"/>
        <end position="817"/>
    </location>
</feature>
<dbReference type="GO" id="GO:0005789">
    <property type="term" value="C:endoplasmic reticulum membrane"/>
    <property type="evidence" value="ECO:0007669"/>
    <property type="project" value="UniProtKB-SubCell"/>
</dbReference>
<comment type="subcellular location">
    <subcellularLocation>
        <location evidence="1">Endoplasmic reticulum membrane</location>
        <topology evidence="1">Single-pass membrane protein</topology>
    </subcellularLocation>
</comment>
<keyword evidence="10 13" id="KW-0472">Membrane</keyword>
<evidence type="ECO:0000256" key="3">
    <source>
        <dbReference type="ARBA" id="ARBA00012611"/>
    </source>
</evidence>
<keyword evidence="9 13" id="KW-1133">Transmembrane helix</keyword>
<keyword evidence="6" id="KW-0808">Transferase</keyword>
<feature type="compositionally biased region" description="Polar residues" evidence="12">
    <location>
        <begin position="364"/>
        <end position="397"/>
    </location>
</feature>
<accession>A0A317XIA8</accession>
<evidence type="ECO:0000313" key="15">
    <source>
        <dbReference type="EMBL" id="PWY98023.1"/>
    </source>
</evidence>
<dbReference type="AlphaFoldDB" id="A0A317XIA8"/>
<protein>
    <recommendedName>
        <fullName evidence="4">Chitobiosyldiphosphodolichol beta-mannosyltransferase</fullName>
        <ecNumber evidence="3">2.4.1.142</ecNumber>
    </recommendedName>
</protein>
<keyword evidence="8" id="KW-0256">Endoplasmic reticulum</keyword>
<gene>
    <name evidence="15" type="ORF">BCV70DRAFT_202197</name>
</gene>
<dbReference type="Gene3D" id="3.40.50.2000">
    <property type="entry name" value="Glycogen Phosphorylase B"/>
    <property type="match status" value="1"/>
</dbReference>
<keyword evidence="5" id="KW-0328">Glycosyltransferase</keyword>
<dbReference type="EC" id="2.4.1.142" evidence="3"/>
<evidence type="ECO:0000256" key="1">
    <source>
        <dbReference type="ARBA" id="ARBA00004389"/>
    </source>
</evidence>
<evidence type="ECO:0000259" key="14">
    <source>
        <dbReference type="Pfam" id="PF13579"/>
    </source>
</evidence>
<dbReference type="OrthoDB" id="614844at2759"/>
<evidence type="ECO:0000313" key="16">
    <source>
        <dbReference type="Proteomes" id="UP000246740"/>
    </source>
</evidence>
<dbReference type="PANTHER" id="PTHR13036:SF0">
    <property type="entry name" value="CHITOBIOSYLDIPHOSPHODOLICHOL BETA-MANNOSYLTRANSFERASE"/>
    <property type="match status" value="1"/>
</dbReference>